<protein>
    <submittedName>
        <fullName evidence="2">Uncharacterized protein</fullName>
    </submittedName>
</protein>
<proteinExistence type="predicted"/>
<evidence type="ECO:0000313" key="2">
    <source>
        <dbReference type="EMBL" id="KAG9192857.1"/>
    </source>
</evidence>
<sequence>MYIFGNLSQTMCEPEKQRDRNGVSRYIGATATNEAFNHTSMARRGIQVRVGDRVAVAVITENLNHINMPLRRVELEIGDRKSVPSRRRMTNRSVEIQSGQAVKGAYERHITHSQSDYYEQRNEYSQMYHERLNPGFPRSLDHYESCSVDRPADYSMQTPLTPVGDHESAPSARGDPVRLIRRAAVKHNSAKNRKTKTETNDSTIQSTRAPEMASARTPGIQFIGNIPSSRRFSFELISQYNAIESPETPEFEDIPITPTTTETEPYAALFLEHDRQVQASINVSRPQLSAREQQSLPATKEERDEKEDELKDLDRVRRRALTTFDEILGDPRIPTALL</sequence>
<feature type="compositionally biased region" description="Basic and acidic residues" evidence="1">
    <location>
        <begin position="299"/>
        <end position="311"/>
    </location>
</feature>
<name>A0AAD4IE13_9PLEO</name>
<dbReference type="AlphaFoldDB" id="A0AAD4IE13"/>
<evidence type="ECO:0000256" key="1">
    <source>
        <dbReference type="SAM" id="MobiDB-lite"/>
    </source>
</evidence>
<feature type="region of interest" description="Disordered" evidence="1">
    <location>
        <begin position="150"/>
        <end position="173"/>
    </location>
</feature>
<dbReference type="Proteomes" id="UP001199106">
    <property type="component" value="Unassembled WGS sequence"/>
</dbReference>
<accession>A0AAD4IE13</accession>
<comment type="caution">
    <text evidence="2">The sequence shown here is derived from an EMBL/GenBank/DDBJ whole genome shotgun (WGS) entry which is preliminary data.</text>
</comment>
<organism evidence="2 3">
    <name type="scientific">Alternaria panax</name>
    <dbReference type="NCBI Taxonomy" id="48097"/>
    <lineage>
        <taxon>Eukaryota</taxon>
        <taxon>Fungi</taxon>
        <taxon>Dikarya</taxon>
        <taxon>Ascomycota</taxon>
        <taxon>Pezizomycotina</taxon>
        <taxon>Dothideomycetes</taxon>
        <taxon>Pleosporomycetidae</taxon>
        <taxon>Pleosporales</taxon>
        <taxon>Pleosporineae</taxon>
        <taxon>Pleosporaceae</taxon>
        <taxon>Alternaria</taxon>
        <taxon>Alternaria sect. Panax</taxon>
    </lineage>
</organism>
<feature type="region of interest" description="Disordered" evidence="1">
    <location>
        <begin position="187"/>
        <end position="214"/>
    </location>
</feature>
<keyword evidence="3" id="KW-1185">Reference proteome</keyword>
<feature type="region of interest" description="Disordered" evidence="1">
    <location>
        <begin position="285"/>
        <end position="311"/>
    </location>
</feature>
<reference evidence="2" key="1">
    <citation type="submission" date="2021-07" db="EMBL/GenBank/DDBJ databases">
        <title>Genome Resource of American Ginseng Black Spot Pathogen Alternaria panax.</title>
        <authorList>
            <person name="Qiu C."/>
            <person name="Wang W."/>
            <person name="Liu Z."/>
        </authorList>
    </citation>
    <scope>NUCLEOTIDE SEQUENCE</scope>
    <source>
        <strain evidence="2">BNCC115425</strain>
    </source>
</reference>
<dbReference type="EMBL" id="JAANER010000003">
    <property type="protein sequence ID" value="KAG9192857.1"/>
    <property type="molecule type" value="Genomic_DNA"/>
</dbReference>
<gene>
    <name evidence="2" type="ORF">G6011_11591</name>
</gene>
<evidence type="ECO:0000313" key="3">
    <source>
        <dbReference type="Proteomes" id="UP001199106"/>
    </source>
</evidence>
<feature type="compositionally biased region" description="Polar residues" evidence="1">
    <location>
        <begin position="285"/>
        <end position="297"/>
    </location>
</feature>